<dbReference type="EMBL" id="QRAO01000002">
    <property type="protein sequence ID" value="RDK86979.1"/>
    <property type="molecule type" value="Genomic_DNA"/>
</dbReference>
<keyword evidence="2" id="KW-1185">Reference proteome</keyword>
<evidence type="ECO:0000313" key="1">
    <source>
        <dbReference type="EMBL" id="RDK86979.1"/>
    </source>
</evidence>
<protein>
    <submittedName>
        <fullName evidence="1">Uncharacterized protein</fullName>
    </submittedName>
</protein>
<organism evidence="1 2">
    <name type="scientific">Marinirhabdus gelatinilytica</name>
    <dbReference type="NCBI Taxonomy" id="1703343"/>
    <lineage>
        <taxon>Bacteria</taxon>
        <taxon>Pseudomonadati</taxon>
        <taxon>Bacteroidota</taxon>
        <taxon>Flavobacteriia</taxon>
        <taxon>Flavobacteriales</taxon>
        <taxon>Flavobacteriaceae</taxon>
    </lineage>
</organism>
<dbReference type="AlphaFoldDB" id="A0A370QFC0"/>
<name>A0A370QFC0_9FLAO</name>
<dbReference type="Proteomes" id="UP000255317">
    <property type="component" value="Unassembled WGS sequence"/>
</dbReference>
<proteinExistence type="predicted"/>
<dbReference type="OrthoDB" id="1454685at2"/>
<comment type="caution">
    <text evidence="1">The sequence shown here is derived from an EMBL/GenBank/DDBJ whole genome shotgun (WGS) entry which is preliminary data.</text>
</comment>
<dbReference type="RefSeq" id="WP_115123196.1">
    <property type="nucleotide sequence ID" value="NZ_QRAO01000002.1"/>
</dbReference>
<sequence>MMIDKKEKLERYIKIVSNILFKTQEHYLIVEYLMKSEEDDQAHYEKKMNSYFHYSRYTNWQMTVIEISKLFIEREKFSIQKLIKKFRNDGEFKWVGLDERKIDIWFSKINTYGLQIENLKLQRDKLYAHEDGVEHEIKGIVKLSDIDALLEIAHDVVKEVRFSLGLSLMDRKIMNSPAENLKYSIDRLVKEKRTYMEGYRKLAKQYDLESELD</sequence>
<reference evidence="1 2" key="1">
    <citation type="submission" date="2018-07" db="EMBL/GenBank/DDBJ databases">
        <title>Genomic Encyclopedia of Type Strains, Phase IV (KMG-IV): sequencing the most valuable type-strain genomes for metagenomic binning, comparative biology and taxonomic classification.</title>
        <authorList>
            <person name="Goeker M."/>
        </authorList>
    </citation>
    <scope>NUCLEOTIDE SEQUENCE [LARGE SCALE GENOMIC DNA]</scope>
    <source>
        <strain evidence="1 2">DSM 101478</strain>
    </source>
</reference>
<evidence type="ECO:0000313" key="2">
    <source>
        <dbReference type="Proteomes" id="UP000255317"/>
    </source>
</evidence>
<accession>A0A370QFC0</accession>
<gene>
    <name evidence="1" type="ORF">C8D94_102157</name>
</gene>